<feature type="region of interest" description="Disordered" evidence="1">
    <location>
        <begin position="82"/>
        <end position="102"/>
    </location>
</feature>
<dbReference type="Proteomes" id="UP000076154">
    <property type="component" value="Unassembled WGS sequence"/>
</dbReference>
<gene>
    <name evidence="2" type="ORF">Hypma_009319</name>
</gene>
<dbReference type="OrthoDB" id="2839137at2759"/>
<dbReference type="InParanoid" id="A0A369JVG1"/>
<dbReference type="AlphaFoldDB" id="A0A369JVG1"/>
<keyword evidence="3" id="KW-1185">Reference proteome</keyword>
<organism evidence="2 3">
    <name type="scientific">Hypsizygus marmoreus</name>
    <name type="common">White beech mushroom</name>
    <name type="synonym">Agaricus marmoreus</name>
    <dbReference type="NCBI Taxonomy" id="39966"/>
    <lineage>
        <taxon>Eukaryota</taxon>
        <taxon>Fungi</taxon>
        <taxon>Dikarya</taxon>
        <taxon>Basidiomycota</taxon>
        <taxon>Agaricomycotina</taxon>
        <taxon>Agaricomycetes</taxon>
        <taxon>Agaricomycetidae</taxon>
        <taxon>Agaricales</taxon>
        <taxon>Tricholomatineae</taxon>
        <taxon>Lyophyllaceae</taxon>
        <taxon>Hypsizygus</taxon>
    </lineage>
</organism>
<evidence type="ECO:0000313" key="3">
    <source>
        <dbReference type="Proteomes" id="UP000076154"/>
    </source>
</evidence>
<evidence type="ECO:0000313" key="2">
    <source>
        <dbReference type="EMBL" id="RDB23364.1"/>
    </source>
</evidence>
<dbReference type="EMBL" id="LUEZ02000046">
    <property type="protein sequence ID" value="RDB23364.1"/>
    <property type="molecule type" value="Genomic_DNA"/>
</dbReference>
<sequence>MLPWMFGVPAQSVVTDRHASEVRHFQFRSFAINGSSFVCPRKARALMRIDTQHAAGSADVTTSRITPAEGTRQRQDIFTQGKLEGGHSGHIGLPTSSLEGSISTDSLETIKPKARRRRVISTLDPSRLQDSDFIDLSPKPQNPHEQRPSIVWVPPITQQTSLPISRRQARLCCNVPGVGSRFPENSRGFLYYHRDPKLPLSSGTVRFRVTPNAHALSFTAGTDLMAADGLAPWAIWLVTIANTSRHNGLKEALLSDGLVMPELMEHCRKLVVGAGLPTSLNRMYRHVLFTLEQPFVLDLATAPYFSVMGPLRIERARIGFTVVQTIFPYSGQCMVRFERSLAPEHAGKYFAVIRVLEILAPIEITDPTFTPGNKTGLFRMPTVGSLLVKGDHPIMVNADGDSRIARCLRLLMSAFGMRPLLGQAEVFEDRPLNSSPPLCRLKLYSVQQHHQAPLTPTTAQAEYTGSHRIARLFLCSAAGGLHAQFSP</sequence>
<reference evidence="2" key="1">
    <citation type="submission" date="2018-04" db="EMBL/GenBank/DDBJ databases">
        <title>Whole genome sequencing of Hypsizygus marmoreus.</title>
        <authorList>
            <person name="Choi I.-G."/>
            <person name="Min B."/>
            <person name="Kim J.-G."/>
            <person name="Kim S."/>
            <person name="Oh Y.-L."/>
            <person name="Kong W.-S."/>
            <person name="Park H."/>
            <person name="Jeong J."/>
            <person name="Song E.-S."/>
        </authorList>
    </citation>
    <scope>NUCLEOTIDE SEQUENCE [LARGE SCALE GENOMIC DNA]</scope>
    <source>
        <strain evidence="2">51987-8</strain>
    </source>
</reference>
<accession>A0A369JVG1</accession>
<protein>
    <submittedName>
        <fullName evidence="2">Uncharacterized protein</fullName>
    </submittedName>
</protein>
<evidence type="ECO:0000256" key="1">
    <source>
        <dbReference type="SAM" id="MobiDB-lite"/>
    </source>
</evidence>
<proteinExistence type="predicted"/>
<comment type="caution">
    <text evidence="2">The sequence shown here is derived from an EMBL/GenBank/DDBJ whole genome shotgun (WGS) entry which is preliminary data.</text>
</comment>
<name>A0A369JVG1_HYPMA</name>